<evidence type="ECO:0000256" key="9">
    <source>
        <dbReference type="HAMAP-Rule" id="MF_00911"/>
    </source>
</evidence>
<keyword evidence="5 9" id="KW-0812">Transmembrane</keyword>
<proteinExistence type="inferred from homology"/>
<evidence type="ECO:0000256" key="3">
    <source>
        <dbReference type="ARBA" id="ARBA00022519"/>
    </source>
</evidence>
<comment type="similarity">
    <text evidence="9">Belongs to the FtsQ/DivIB family. FtsQ subfamily.</text>
</comment>
<feature type="transmembrane region" description="Helical" evidence="9">
    <location>
        <begin position="27"/>
        <end position="45"/>
    </location>
</feature>
<dbReference type="GO" id="GO:0005886">
    <property type="term" value="C:plasma membrane"/>
    <property type="evidence" value="ECO:0007669"/>
    <property type="project" value="UniProtKB-SubCell"/>
</dbReference>
<protein>
    <recommendedName>
        <fullName evidence="9">Cell division protein FtsQ</fullName>
    </recommendedName>
</protein>
<evidence type="ECO:0000256" key="5">
    <source>
        <dbReference type="ARBA" id="ARBA00022692"/>
    </source>
</evidence>
<accession>A0A7Y9QYQ8</accession>
<comment type="subunit">
    <text evidence="9">Part of a complex composed of FtsB, FtsL and FtsQ.</text>
</comment>
<comment type="subcellular location">
    <subcellularLocation>
        <location evidence="9">Cell inner membrane</location>
        <topology evidence="9">Single-pass type II membrane protein</topology>
    </subcellularLocation>
    <subcellularLocation>
        <location evidence="1">Membrane</location>
    </subcellularLocation>
    <text evidence="9">Localizes to the division septum.</text>
</comment>
<evidence type="ECO:0000256" key="6">
    <source>
        <dbReference type="ARBA" id="ARBA00022989"/>
    </source>
</evidence>
<dbReference type="InterPro" id="IPR005548">
    <property type="entry name" value="Cell_div_FtsQ/DivIB_C"/>
</dbReference>
<dbReference type="EMBL" id="JACCFH010000001">
    <property type="protein sequence ID" value="NYG33316.1"/>
    <property type="molecule type" value="Genomic_DNA"/>
</dbReference>
<dbReference type="Pfam" id="PF03799">
    <property type="entry name" value="FtsQ_DivIB_C"/>
    <property type="match status" value="1"/>
</dbReference>
<dbReference type="PROSITE" id="PS51779">
    <property type="entry name" value="POTRA"/>
    <property type="match status" value="1"/>
</dbReference>
<dbReference type="InterPro" id="IPR026579">
    <property type="entry name" value="FtsQ"/>
</dbReference>
<evidence type="ECO:0000256" key="7">
    <source>
        <dbReference type="ARBA" id="ARBA00023136"/>
    </source>
</evidence>
<keyword evidence="3 9" id="KW-0997">Cell inner membrane</keyword>
<reference evidence="11 12" key="1">
    <citation type="submission" date="2020-07" db="EMBL/GenBank/DDBJ databases">
        <title>Genomic Encyclopedia of Archaeal and Bacterial Type Strains, Phase II (KMG-II): from individual species to whole genera.</title>
        <authorList>
            <person name="Goeker M."/>
        </authorList>
    </citation>
    <scope>NUCLEOTIDE SEQUENCE [LARGE SCALE GENOMIC DNA]</scope>
    <source>
        <strain evidence="11 12">DSM 21226</strain>
    </source>
</reference>
<evidence type="ECO:0000256" key="8">
    <source>
        <dbReference type="ARBA" id="ARBA00023306"/>
    </source>
</evidence>
<dbReference type="AlphaFoldDB" id="A0A7Y9QYQ8"/>
<comment type="function">
    <text evidence="9">Essential cell division protein. May link together the upstream cell division proteins, which are predominantly cytoplasmic, with the downstream cell division proteins, which are predominantly periplasmic. May control correct divisome assembly.</text>
</comment>
<organism evidence="11 12">
    <name type="scientific">Sphaerotilus montanus</name>
    <dbReference type="NCBI Taxonomy" id="522889"/>
    <lineage>
        <taxon>Bacteria</taxon>
        <taxon>Pseudomonadati</taxon>
        <taxon>Pseudomonadota</taxon>
        <taxon>Betaproteobacteria</taxon>
        <taxon>Burkholderiales</taxon>
        <taxon>Sphaerotilaceae</taxon>
        <taxon>Sphaerotilus</taxon>
    </lineage>
</organism>
<gene>
    <name evidence="9" type="primary">ftsQ</name>
    <name evidence="11" type="ORF">BDD16_002302</name>
</gene>
<dbReference type="InterPro" id="IPR013685">
    <property type="entry name" value="POTRA_FtsQ_type"/>
</dbReference>
<dbReference type="Gene3D" id="3.40.50.11690">
    <property type="entry name" value="Cell division protein FtsQ/DivIB"/>
    <property type="match status" value="1"/>
</dbReference>
<evidence type="ECO:0000256" key="2">
    <source>
        <dbReference type="ARBA" id="ARBA00022475"/>
    </source>
</evidence>
<evidence type="ECO:0000256" key="4">
    <source>
        <dbReference type="ARBA" id="ARBA00022618"/>
    </source>
</evidence>
<evidence type="ECO:0000256" key="1">
    <source>
        <dbReference type="ARBA" id="ARBA00004370"/>
    </source>
</evidence>
<evidence type="ECO:0000259" key="10">
    <source>
        <dbReference type="PROSITE" id="PS51779"/>
    </source>
</evidence>
<evidence type="ECO:0000313" key="11">
    <source>
        <dbReference type="EMBL" id="NYG33316.1"/>
    </source>
</evidence>
<keyword evidence="8 9" id="KW-0131">Cell cycle</keyword>
<keyword evidence="4 9" id="KW-0132">Cell division</keyword>
<evidence type="ECO:0000313" key="12">
    <source>
        <dbReference type="Proteomes" id="UP000518288"/>
    </source>
</evidence>
<dbReference type="PANTHER" id="PTHR35851:SF1">
    <property type="entry name" value="CELL DIVISION PROTEIN FTSQ"/>
    <property type="match status" value="1"/>
</dbReference>
<keyword evidence="2 9" id="KW-1003">Cell membrane</keyword>
<feature type="domain" description="POTRA" evidence="10">
    <location>
        <begin position="50"/>
        <end position="119"/>
    </location>
</feature>
<dbReference type="Pfam" id="PF08478">
    <property type="entry name" value="POTRA_1"/>
    <property type="match status" value="1"/>
</dbReference>
<dbReference type="Gene3D" id="3.10.20.310">
    <property type="entry name" value="membrane protein fhac"/>
    <property type="match status" value="1"/>
</dbReference>
<dbReference type="InterPro" id="IPR045335">
    <property type="entry name" value="FtsQ_C_sf"/>
</dbReference>
<dbReference type="PANTHER" id="PTHR35851">
    <property type="entry name" value="CELL DIVISION PROTEIN FTSQ"/>
    <property type="match status" value="1"/>
</dbReference>
<dbReference type="GO" id="GO:0090529">
    <property type="term" value="P:cell septum assembly"/>
    <property type="evidence" value="ECO:0007669"/>
    <property type="project" value="InterPro"/>
</dbReference>
<dbReference type="GO" id="GO:0032153">
    <property type="term" value="C:cell division site"/>
    <property type="evidence" value="ECO:0007669"/>
    <property type="project" value="UniProtKB-UniRule"/>
</dbReference>
<dbReference type="Proteomes" id="UP000518288">
    <property type="component" value="Unassembled WGS sequence"/>
</dbReference>
<dbReference type="HAMAP" id="MF_00911">
    <property type="entry name" value="FtsQ_subfam"/>
    <property type="match status" value="1"/>
</dbReference>
<keyword evidence="12" id="KW-1185">Reference proteome</keyword>
<dbReference type="RefSeq" id="WP_179634093.1">
    <property type="nucleotide sequence ID" value="NZ_CAXYYM010000044.1"/>
</dbReference>
<name>A0A7Y9QYQ8_9BURK</name>
<dbReference type="GO" id="GO:0043093">
    <property type="term" value="P:FtsZ-dependent cytokinesis"/>
    <property type="evidence" value="ECO:0007669"/>
    <property type="project" value="UniProtKB-UniRule"/>
</dbReference>
<sequence>MRIQSAAPAASATVPIDVRLMRSGANVLLALVLLAGLAVLGARLARSPWFNLREIHVEGEVAHNTAASVRQHVTPLLTGSYLTMDLTQARTAFESVPWVRRAEVRRIWPHDLVVRIEEHRPVAYWAREDTDHLLVNTHGELFEVNLGDVEDDNLPTLAGPRGTSLQVMTMWQTLLPVLAPLRQRVERVMLTDRGSWRVVLGHGTVLELGRGESDQIVARTQRFVQSVGQITARFDHRAIEYADLRHSESYALKLAGMGTTPVAARAGKGH</sequence>
<comment type="caution">
    <text evidence="11">The sequence shown here is derived from an EMBL/GenBank/DDBJ whole genome shotgun (WGS) entry which is preliminary data.</text>
</comment>
<dbReference type="InterPro" id="IPR034746">
    <property type="entry name" value="POTRA"/>
</dbReference>
<keyword evidence="7 9" id="KW-0472">Membrane</keyword>
<keyword evidence="6 9" id="KW-1133">Transmembrane helix</keyword>